<dbReference type="Gene3D" id="1.20.120.400">
    <property type="entry name" value="Nickel-containing superoxide dismutase"/>
    <property type="match status" value="1"/>
</dbReference>
<comment type="caution">
    <text evidence="1">The sequence shown here is derived from an EMBL/GenBank/DDBJ whole genome shotgun (WGS) entry which is preliminary data.</text>
</comment>
<organism evidence="1 2">
    <name type="scientific">Eiseniibacteriota bacterium</name>
    <dbReference type="NCBI Taxonomy" id="2212470"/>
    <lineage>
        <taxon>Bacteria</taxon>
        <taxon>Candidatus Eiseniibacteriota</taxon>
    </lineage>
</organism>
<dbReference type="Proteomes" id="UP000739538">
    <property type="component" value="Unassembled WGS sequence"/>
</dbReference>
<name>A0A956SDT7_UNCEI</name>
<reference evidence="1" key="2">
    <citation type="journal article" date="2021" name="Microbiome">
        <title>Successional dynamics and alternative stable states in a saline activated sludge microbial community over 9 years.</title>
        <authorList>
            <person name="Wang Y."/>
            <person name="Ye J."/>
            <person name="Ju F."/>
            <person name="Liu L."/>
            <person name="Boyd J.A."/>
            <person name="Deng Y."/>
            <person name="Parks D.H."/>
            <person name="Jiang X."/>
            <person name="Yin X."/>
            <person name="Woodcroft B.J."/>
            <person name="Tyson G.W."/>
            <person name="Hugenholtz P."/>
            <person name="Polz M.F."/>
            <person name="Zhang T."/>
        </authorList>
    </citation>
    <scope>NUCLEOTIDE SEQUENCE</scope>
    <source>
        <strain evidence="1">HKST-UBA02</strain>
    </source>
</reference>
<evidence type="ECO:0000313" key="1">
    <source>
        <dbReference type="EMBL" id="MCA9756997.1"/>
    </source>
</evidence>
<dbReference type="GO" id="GO:0004784">
    <property type="term" value="F:superoxide dismutase activity"/>
    <property type="evidence" value="ECO:0007669"/>
    <property type="project" value="InterPro"/>
</dbReference>
<protein>
    <submittedName>
        <fullName evidence="1">Superoxide dismutase</fullName>
    </submittedName>
</protein>
<dbReference type="SUPFAM" id="SSF109770">
    <property type="entry name" value="Nickel-containing superoxide dismutase, NiSOD"/>
    <property type="match status" value="1"/>
</dbReference>
<proteinExistence type="predicted"/>
<dbReference type="Pfam" id="PF09055">
    <property type="entry name" value="Sod_Ni"/>
    <property type="match status" value="1"/>
</dbReference>
<evidence type="ECO:0000313" key="2">
    <source>
        <dbReference type="Proteomes" id="UP000739538"/>
    </source>
</evidence>
<reference evidence="1" key="1">
    <citation type="submission" date="2020-04" db="EMBL/GenBank/DDBJ databases">
        <authorList>
            <person name="Zhang T."/>
        </authorList>
    </citation>
    <scope>NUCLEOTIDE SEQUENCE</scope>
    <source>
        <strain evidence="1">HKST-UBA02</strain>
    </source>
</reference>
<accession>A0A956SDT7</accession>
<sequence>MNTQPHRDLRPRKLRSIFALTVLAGLVASLVSTRAADAHCQIPCGIYGDDMRFQMLDEHITTLEKSMAQIEEIGASGSPNWNQLVRWVENKDTHADEIASIVTEYFLQQRIKPVEDQASPEFQKYVTELRYCHEILVHAMKAKQTTDHAHIEALRTLVHDLAHSYLGESK</sequence>
<dbReference type="InterPro" id="IPR014123">
    <property type="entry name" value="Superoxide_dismutase_Ni-type"/>
</dbReference>
<dbReference type="GO" id="GO:0016151">
    <property type="term" value="F:nickel cation binding"/>
    <property type="evidence" value="ECO:0007669"/>
    <property type="project" value="InterPro"/>
</dbReference>
<dbReference type="AlphaFoldDB" id="A0A956SDT7"/>
<dbReference type="EMBL" id="JAGQHS010000076">
    <property type="protein sequence ID" value="MCA9756997.1"/>
    <property type="molecule type" value="Genomic_DNA"/>
</dbReference>
<gene>
    <name evidence="1" type="ORF">KDA27_14425</name>
</gene>
<dbReference type="InterPro" id="IPR036502">
    <property type="entry name" value="NiSOD_sf"/>
</dbReference>